<dbReference type="HOGENOM" id="CLU_078038_0_0_1"/>
<dbReference type="Proteomes" id="UP000027222">
    <property type="component" value="Unassembled WGS sequence"/>
</dbReference>
<dbReference type="EMBL" id="KL142395">
    <property type="protein sequence ID" value="KDR70878.1"/>
    <property type="molecule type" value="Genomic_DNA"/>
</dbReference>
<evidence type="ECO:0008006" key="3">
    <source>
        <dbReference type="Google" id="ProtNLM"/>
    </source>
</evidence>
<name>A0A067SVT3_GALM3</name>
<accession>A0A067SVT3</accession>
<dbReference type="STRING" id="685588.A0A067SVT3"/>
<proteinExistence type="predicted"/>
<reference evidence="2" key="1">
    <citation type="journal article" date="2014" name="Proc. Natl. Acad. Sci. U.S.A.">
        <title>Extensive sampling of basidiomycete genomes demonstrates inadequacy of the white-rot/brown-rot paradigm for wood decay fungi.</title>
        <authorList>
            <person name="Riley R."/>
            <person name="Salamov A.A."/>
            <person name="Brown D.W."/>
            <person name="Nagy L.G."/>
            <person name="Floudas D."/>
            <person name="Held B.W."/>
            <person name="Levasseur A."/>
            <person name="Lombard V."/>
            <person name="Morin E."/>
            <person name="Otillar R."/>
            <person name="Lindquist E.A."/>
            <person name="Sun H."/>
            <person name="LaButti K.M."/>
            <person name="Schmutz J."/>
            <person name="Jabbour D."/>
            <person name="Luo H."/>
            <person name="Baker S.E."/>
            <person name="Pisabarro A.G."/>
            <person name="Walton J.D."/>
            <person name="Blanchette R.A."/>
            <person name="Henrissat B."/>
            <person name="Martin F."/>
            <person name="Cullen D."/>
            <person name="Hibbett D.S."/>
            <person name="Grigoriev I.V."/>
        </authorList>
    </citation>
    <scope>NUCLEOTIDE SEQUENCE [LARGE SCALE GENOMIC DNA]</scope>
    <source>
        <strain evidence="2">CBS 339.88</strain>
    </source>
</reference>
<dbReference type="AlphaFoldDB" id="A0A067SVT3"/>
<gene>
    <name evidence="1" type="ORF">GALMADRAFT_271367</name>
</gene>
<sequence>MSNLIRSAKYGSDWTTADLDTYNITVVVESVVTFFGTQNLPQPHVDQEVLQVRDAQNMVSDRNAELVNLLDLAMFPSSEDSAVADFAVELFKALGYVRRNRIARTHKDIPFLICGEWRHVTTDVCLFDRDQNDIFLLVQEDKRFGQGETATIDAQAQLVAGAIGVFGYNNRRRTEAGLKVLDAQFIPGIIMTGTTPTFYKIPVTSQLEYSVRHGLFPSQPTRVAMHQPTVPRPNHRWSEGMKPLDSRSEILKCYEAFKAVIGI</sequence>
<protein>
    <recommendedName>
        <fullName evidence="3">Fungal-type protein kinase domain-containing protein</fullName>
    </recommendedName>
</protein>
<organism evidence="1 2">
    <name type="scientific">Galerina marginata (strain CBS 339.88)</name>
    <dbReference type="NCBI Taxonomy" id="685588"/>
    <lineage>
        <taxon>Eukaryota</taxon>
        <taxon>Fungi</taxon>
        <taxon>Dikarya</taxon>
        <taxon>Basidiomycota</taxon>
        <taxon>Agaricomycotina</taxon>
        <taxon>Agaricomycetes</taxon>
        <taxon>Agaricomycetidae</taxon>
        <taxon>Agaricales</taxon>
        <taxon>Agaricineae</taxon>
        <taxon>Strophariaceae</taxon>
        <taxon>Galerina</taxon>
    </lineage>
</organism>
<evidence type="ECO:0000313" key="1">
    <source>
        <dbReference type="EMBL" id="KDR70878.1"/>
    </source>
</evidence>
<dbReference type="OrthoDB" id="3258141at2759"/>
<keyword evidence="2" id="KW-1185">Reference proteome</keyword>
<evidence type="ECO:0000313" key="2">
    <source>
        <dbReference type="Proteomes" id="UP000027222"/>
    </source>
</evidence>